<evidence type="ECO:0000313" key="19">
    <source>
        <dbReference type="EMBL" id="QHE65381.1"/>
    </source>
</evidence>
<name>A0A6B9QEZ2_9HEMI</name>
<keyword evidence="7 17" id="KW-0679">Respiratory chain</keyword>
<feature type="transmembrane region" description="Helical" evidence="17">
    <location>
        <begin position="72"/>
        <end position="90"/>
    </location>
</feature>
<dbReference type="EC" id="7.1.1.2" evidence="4 17"/>
<evidence type="ECO:0000256" key="10">
    <source>
        <dbReference type="ARBA" id="ARBA00022982"/>
    </source>
</evidence>
<evidence type="ECO:0000256" key="1">
    <source>
        <dbReference type="ARBA" id="ARBA00003257"/>
    </source>
</evidence>
<evidence type="ECO:0000256" key="6">
    <source>
        <dbReference type="ARBA" id="ARBA00022448"/>
    </source>
</evidence>
<keyword evidence="15 17" id="KW-0472">Membrane</keyword>
<gene>
    <name evidence="19" type="primary">ND4</name>
</gene>
<evidence type="ECO:0000256" key="14">
    <source>
        <dbReference type="ARBA" id="ARBA00023128"/>
    </source>
</evidence>
<dbReference type="InterPro" id="IPR003918">
    <property type="entry name" value="NADH_UbQ_OxRdtase"/>
</dbReference>
<evidence type="ECO:0000256" key="7">
    <source>
        <dbReference type="ARBA" id="ARBA00022660"/>
    </source>
</evidence>
<dbReference type="GO" id="GO:0008137">
    <property type="term" value="F:NADH dehydrogenase (ubiquinone) activity"/>
    <property type="evidence" value="ECO:0007669"/>
    <property type="project" value="UniProtKB-UniRule"/>
</dbReference>
<dbReference type="GO" id="GO:0031966">
    <property type="term" value="C:mitochondrial membrane"/>
    <property type="evidence" value="ECO:0007669"/>
    <property type="project" value="UniProtKB-SubCell"/>
</dbReference>
<dbReference type="PANTHER" id="PTHR43507:SF20">
    <property type="entry name" value="NADH-UBIQUINONE OXIDOREDUCTASE CHAIN 4"/>
    <property type="match status" value="1"/>
</dbReference>
<feature type="transmembrane region" description="Helical" evidence="17">
    <location>
        <begin position="282"/>
        <end position="305"/>
    </location>
</feature>
<dbReference type="PRINTS" id="PR01437">
    <property type="entry name" value="NUOXDRDTASE4"/>
</dbReference>
<feature type="transmembrane region" description="Helical" evidence="17">
    <location>
        <begin position="123"/>
        <end position="146"/>
    </location>
</feature>
<comment type="subcellular location">
    <subcellularLocation>
        <location evidence="2 17">Mitochondrion membrane</location>
        <topology evidence="2 17">Multi-pass membrane protein</topology>
    </subcellularLocation>
</comment>
<dbReference type="GO" id="GO:0048039">
    <property type="term" value="F:ubiquinone binding"/>
    <property type="evidence" value="ECO:0007669"/>
    <property type="project" value="TreeGrafter"/>
</dbReference>
<reference evidence="19" key="1">
    <citation type="journal article" date="2019" name="Sci. Rep.">
        <title>Structural and phylogenetic implications of the complete mitochondrial genome of Ledra auditura.</title>
        <authorList>
            <person name="Wang J.J."/>
            <person name="Li D.F."/>
            <person name="Li H."/>
            <person name="Yang M.F."/>
            <person name="Dai R.H."/>
        </authorList>
    </citation>
    <scope>NUCLEOTIDE SEQUENCE</scope>
</reference>
<evidence type="ECO:0000256" key="15">
    <source>
        <dbReference type="ARBA" id="ARBA00023136"/>
    </source>
</evidence>
<comment type="catalytic activity">
    <reaction evidence="16 17">
        <text>a ubiquinone + NADH + 5 H(+)(in) = a ubiquinol + NAD(+) + 4 H(+)(out)</text>
        <dbReference type="Rhea" id="RHEA:29091"/>
        <dbReference type="Rhea" id="RHEA-COMP:9565"/>
        <dbReference type="Rhea" id="RHEA-COMP:9566"/>
        <dbReference type="ChEBI" id="CHEBI:15378"/>
        <dbReference type="ChEBI" id="CHEBI:16389"/>
        <dbReference type="ChEBI" id="CHEBI:17976"/>
        <dbReference type="ChEBI" id="CHEBI:57540"/>
        <dbReference type="ChEBI" id="CHEBI:57945"/>
        <dbReference type="EC" id="7.1.1.2"/>
    </reaction>
</comment>
<dbReference type="GO" id="GO:0042773">
    <property type="term" value="P:ATP synthesis coupled electron transport"/>
    <property type="evidence" value="ECO:0007669"/>
    <property type="project" value="InterPro"/>
</dbReference>
<protein>
    <recommendedName>
        <fullName evidence="5 17">NADH-ubiquinone oxidoreductase chain 4</fullName>
        <ecNumber evidence="4 17">7.1.1.2</ecNumber>
    </recommendedName>
</protein>
<feature type="transmembrane region" description="Helical" evidence="17">
    <location>
        <begin position="364"/>
        <end position="384"/>
    </location>
</feature>
<keyword evidence="12 17" id="KW-0520">NAD</keyword>
<keyword evidence="10 17" id="KW-0249">Electron transport</keyword>
<dbReference type="Pfam" id="PF00361">
    <property type="entry name" value="Proton_antipo_M"/>
    <property type="match status" value="1"/>
</dbReference>
<keyword evidence="14 17" id="KW-0496">Mitochondrion</keyword>
<feature type="transmembrane region" description="Helical" evidence="17">
    <location>
        <begin position="326"/>
        <end position="344"/>
    </location>
</feature>
<comment type="similarity">
    <text evidence="3 17">Belongs to the complex I subunit 4 family.</text>
</comment>
<dbReference type="AlphaFoldDB" id="A0A6B9QEZ2"/>
<sequence>MQMFTMMIQMKMSKKIIQLSLSILMLKMMMMSTNEFFSSISMGMGNDKLSQMMMLLTVIISNLMTLTMKEKFVIFLNSTMLTILSIMFMSMKMISFYIMFELSLIPMIIMILGWGYQPERMIAGLYLLFYTMTASLPLLLSIMFIYNQLNSEMFTIKYENKTMNLMNMSINIAFLVKMPMFMLHFWLPSAHVQAPIFGSMILAGILLKIGGFGIMRFSTILENSFLSMSTIWYSLSISGTIIISLICMMQGDMKSLIAYSSISHMSMCLMSMLTMTKTGFSGGLLMMIAHGLCSSGMFCLSNMSYERTLSRSMFINKGMMSFMPSNTKMWFLISCLNMGCPPSINFFSEITIMMSMMSFWKTSFLFMIFISLIVSYYSFFLFSYTQHGQHSTNYAFSNNNIKEMNLMTYHIYPMIMMSMIM</sequence>
<accession>A0A6B9QEZ2</accession>
<reference evidence="19" key="2">
    <citation type="submission" date="2019-01" db="EMBL/GenBank/DDBJ databases">
        <authorList>
            <person name="Wang J.-J."/>
            <person name="Dai R.-H."/>
        </authorList>
    </citation>
    <scope>NUCLEOTIDE SEQUENCE</scope>
</reference>
<evidence type="ECO:0000256" key="2">
    <source>
        <dbReference type="ARBA" id="ARBA00004225"/>
    </source>
</evidence>
<evidence type="ECO:0000256" key="8">
    <source>
        <dbReference type="ARBA" id="ARBA00022692"/>
    </source>
</evidence>
<comment type="function">
    <text evidence="1">Core subunit of the mitochondrial membrane respiratory chain NADH dehydrogenase (Complex I) that is believed to belong to the minimal assembly required for catalysis. Complex I functions in the transfer of electrons from NADH to the respiratory chain. The immediate electron acceptor for the enzyme is believed to be ubiquinone.</text>
</comment>
<evidence type="ECO:0000256" key="16">
    <source>
        <dbReference type="ARBA" id="ARBA00049551"/>
    </source>
</evidence>
<proteinExistence type="inferred from homology"/>
<keyword evidence="11 17" id="KW-1133">Transmembrane helix</keyword>
<keyword evidence="8 17" id="KW-0812">Transmembrane</keyword>
<dbReference type="InterPro" id="IPR001750">
    <property type="entry name" value="ND/Mrp_TM"/>
</dbReference>
<evidence type="ECO:0000256" key="4">
    <source>
        <dbReference type="ARBA" id="ARBA00012944"/>
    </source>
</evidence>
<dbReference type="PANTHER" id="PTHR43507">
    <property type="entry name" value="NADH-UBIQUINONE OXIDOREDUCTASE CHAIN 4"/>
    <property type="match status" value="1"/>
</dbReference>
<evidence type="ECO:0000256" key="9">
    <source>
        <dbReference type="ARBA" id="ARBA00022967"/>
    </source>
</evidence>
<feature type="transmembrane region" description="Helical" evidence="17">
    <location>
        <begin position="230"/>
        <end position="249"/>
    </location>
</feature>
<evidence type="ECO:0000256" key="13">
    <source>
        <dbReference type="ARBA" id="ARBA00023075"/>
    </source>
</evidence>
<dbReference type="EMBL" id="MK387845">
    <property type="protein sequence ID" value="QHE65381.1"/>
    <property type="molecule type" value="Genomic_DNA"/>
</dbReference>
<feature type="transmembrane region" description="Helical" evidence="17">
    <location>
        <begin position="194"/>
        <end position="218"/>
    </location>
</feature>
<evidence type="ECO:0000256" key="12">
    <source>
        <dbReference type="ARBA" id="ARBA00023027"/>
    </source>
</evidence>
<dbReference type="GO" id="GO:0015990">
    <property type="term" value="P:electron transport coupled proton transport"/>
    <property type="evidence" value="ECO:0007669"/>
    <property type="project" value="TreeGrafter"/>
</dbReference>
<keyword evidence="9" id="KW-1278">Translocase</keyword>
<evidence type="ECO:0000256" key="3">
    <source>
        <dbReference type="ARBA" id="ARBA00009025"/>
    </source>
</evidence>
<feature type="transmembrane region" description="Helical" evidence="17">
    <location>
        <begin position="256"/>
        <end position="276"/>
    </location>
</feature>
<organism evidence="19">
    <name type="scientific">Ledra auditura</name>
    <dbReference type="NCBI Taxonomy" id="1310351"/>
    <lineage>
        <taxon>Eukaryota</taxon>
        <taxon>Metazoa</taxon>
        <taxon>Ecdysozoa</taxon>
        <taxon>Arthropoda</taxon>
        <taxon>Hexapoda</taxon>
        <taxon>Insecta</taxon>
        <taxon>Pterygota</taxon>
        <taxon>Neoptera</taxon>
        <taxon>Paraneoptera</taxon>
        <taxon>Hemiptera</taxon>
        <taxon>Auchenorrhyncha</taxon>
        <taxon>Membracoidea</taxon>
        <taxon>Cicadellidae</taxon>
        <taxon>Ledrinae</taxon>
        <taxon>Ledra</taxon>
    </lineage>
</organism>
<feature type="transmembrane region" description="Helical" evidence="17">
    <location>
        <begin position="96"/>
        <end position="116"/>
    </location>
</feature>
<evidence type="ECO:0000259" key="18">
    <source>
        <dbReference type="Pfam" id="PF00361"/>
    </source>
</evidence>
<evidence type="ECO:0000256" key="5">
    <source>
        <dbReference type="ARBA" id="ARBA00021006"/>
    </source>
</evidence>
<feature type="transmembrane region" description="Helical" evidence="17">
    <location>
        <begin position="166"/>
        <end position="187"/>
    </location>
</feature>
<keyword evidence="6 17" id="KW-0813">Transport</keyword>
<evidence type="ECO:0000256" key="11">
    <source>
        <dbReference type="ARBA" id="ARBA00022989"/>
    </source>
</evidence>
<evidence type="ECO:0000256" key="17">
    <source>
        <dbReference type="RuleBase" id="RU003297"/>
    </source>
</evidence>
<feature type="domain" description="NADH:quinone oxidoreductase/Mrp antiporter transmembrane" evidence="18">
    <location>
        <begin position="90"/>
        <end position="370"/>
    </location>
</feature>
<dbReference type="GO" id="GO:0003954">
    <property type="term" value="F:NADH dehydrogenase activity"/>
    <property type="evidence" value="ECO:0007669"/>
    <property type="project" value="TreeGrafter"/>
</dbReference>
<comment type="function">
    <text evidence="17">Core subunit of the mitochondrial membrane respiratory chain NADH dehydrogenase (Complex I) which catalyzes electron transfer from NADH through the respiratory chain, using ubiquinone as an electron acceptor. Essential for the catalytic activity and assembly of complex I.</text>
</comment>
<feature type="transmembrane region" description="Helical" evidence="17">
    <location>
        <begin position="48"/>
        <end position="65"/>
    </location>
</feature>
<geneLocation type="mitochondrion" evidence="19"/>
<keyword evidence="13 17" id="KW-0830">Ubiquinone</keyword>